<dbReference type="InterPro" id="IPR043502">
    <property type="entry name" value="DNA/RNA_pol_sf"/>
</dbReference>
<comment type="caution">
    <text evidence="2">The sequence shown here is derived from an EMBL/GenBank/DDBJ whole genome shotgun (WGS) entry which is preliminary data.</text>
</comment>
<sequence>MDLLTELMAHPSSLIVYRLIRDMAWPQEGDEVGARAIGSRNVTRGTGANVANRGTNVGDVVGSSNPQWVINEGDPTIRKMAQNANPTMQMLASILETQTRLLNEISRGGGRLVMLEMWDIGNKSVAEYENKFNALSCFMLTLVGTEEKKCQHFLERLRPSIRDIIEPLRFSEYADMDCPKKKRQPIGDQADDSKKKKPRALGNVLAMIEQDANASNNVEIVFRILGENELRFQVLGSSCGGLISALKARKMLAKGCEAFKACVVSDGNGEVSLGDINVVREFPDLQSATVFSKIDLQYGYHQLKVKGEDVPKTIFKTRYGHYEFLMMPFGLTNAPTTLKDLMNKKLYVKFKKCEFWLDQVVFLGYVVTNDDIYVDPTKFKAVVNWSRPTNVIEIRSFLDLELKKRLVFVPALTVPSISGSFVIYSDASRKGLGCVLMQYGKKELNLRQRRWLELVKDYDCSIYYHHGKANVVADALSRKSSA</sequence>
<dbReference type="PANTHER" id="PTHR34072">
    <property type="entry name" value="ENZYMATIC POLYPROTEIN-RELATED"/>
    <property type="match status" value="1"/>
</dbReference>
<organism evidence="2 3">
    <name type="scientific">Citrus x changshan-huyou</name>
    <dbReference type="NCBI Taxonomy" id="2935761"/>
    <lineage>
        <taxon>Eukaryota</taxon>
        <taxon>Viridiplantae</taxon>
        <taxon>Streptophyta</taxon>
        <taxon>Embryophyta</taxon>
        <taxon>Tracheophyta</taxon>
        <taxon>Spermatophyta</taxon>
        <taxon>Magnoliopsida</taxon>
        <taxon>eudicotyledons</taxon>
        <taxon>Gunneridae</taxon>
        <taxon>Pentapetalae</taxon>
        <taxon>rosids</taxon>
        <taxon>malvids</taxon>
        <taxon>Sapindales</taxon>
        <taxon>Rutaceae</taxon>
        <taxon>Aurantioideae</taxon>
        <taxon>Citrus</taxon>
    </lineage>
</organism>
<dbReference type="InterPro" id="IPR000477">
    <property type="entry name" value="RT_dom"/>
</dbReference>
<dbReference type="SUPFAM" id="SSF56672">
    <property type="entry name" value="DNA/RNA polymerases"/>
    <property type="match status" value="1"/>
</dbReference>
<dbReference type="Gene3D" id="3.10.10.10">
    <property type="entry name" value="HIV Type 1 Reverse Transcriptase, subunit A, domain 1"/>
    <property type="match status" value="1"/>
</dbReference>
<gene>
    <name evidence="2" type="ORF">WN944_015609</name>
</gene>
<evidence type="ECO:0000313" key="2">
    <source>
        <dbReference type="EMBL" id="KAK9200412.1"/>
    </source>
</evidence>
<accession>A0AAP0MA50</accession>
<dbReference type="CDD" id="cd01647">
    <property type="entry name" value="RT_LTR"/>
    <property type="match status" value="1"/>
</dbReference>
<keyword evidence="3" id="KW-1185">Reference proteome</keyword>
<dbReference type="Proteomes" id="UP001428341">
    <property type="component" value="Unassembled WGS sequence"/>
</dbReference>
<reference evidence="2 3" key="1">
    <citation type="submission" date="2024-05" db="EMBL/GenBank/DDBJ databases">
        <title>Haplotype-resolved chromosome-level genome assembly of Huyou (Citrus changshanensis).</title>
        <authorList>
            <person name="Miao C."/>
            <person name="Chen W."/>
            <person name="Wu Y."/>
            <person name="Wang L."/>
            <person name="Zhao S."/>
            <person name="Grierson D."/>
            <person name="Xu C."/>
            <person name="Chen K."/>
        </authorList>
    </citation>
    <scope>NUCLEOTIDE SEQUENCE [LARGE SCALE GENOMIC DNA]</scope>
    <source>
        <strain evidence="2">01-14</strain>
        <tissue evidence="2">Leaf</tissue>
    </source>
</reference>
<feature type="domain" description="Reverse transcriptase" evidence="1">
    <location>
        <begin position="284"/>
        <end position="344"/>
    </location>
</feature>
<dbReference type="EMBL" id="JBCGBO010000005">
    <property type="protein sequence ID" value="KAK9200412.1"/>
    <property type="molecule type" value="Genomic_DNA"/>
</dbReference>
<dbReference type="Gene3D" id="3.30.70.270">
    <property type="match status" value="1"/>
</dbReference>
<protein>
    <recommendedName>
        <fullName evidence="1">Reverse transcriptase domain-containing protein</fullName>
    </recommendedName>
</protein>
<evidence type="ECO:0000313" key="3">
    <source>
        <dbReference type="Proteomes" id="UP001428341"/>
    </source>
</evidence>
<dbReference type="InterPro" id="IPR043128">
    <property type="entry name" value="Rev_trsase/Diguanyl_cyclase"/>
</dbReference>
<name>A0AAP0MA50_9ROSI</name>
<dbReference type="PANTHER" id="PTHR34072:SF59">
    <property type="entry name" value="CCHC-TYPE INTEGRASE"/>
    <property type="match status" value="1"/>
</dbReference>
<dbReference type="Pfam" id="PF00078">
    <property type="entry name" value="RVT_1"/>
    <property type="match status" value="1"/>
</dbReference>
<dbReference type="AlphaFoldDB" id="A0AAP0MA50"/>
<evidence type="ECO:0000259" key="1">
    <source>
        <dbReference type="Pfam" id="PF00078"/>
    </source>
</evidence>
<proteinExistence type="predicted"/>